<dbReference type="PANTHER" id="PTHR46328:SF15">
    <property type="entry name" value="PROTEIN FAR1-RELATED SEQUENCE 5-LIKE"/>
    <property type="match status" value="1"/>
</dbReference>
<dbReference type="InterPro" id="IPR004330">
    <property type="entry name" value="FAR1_DNA_bnd_dom"/>
</dbReference>
<accession>A0AAD7L304</accession>
<dbReference type="Pfam" id="PF03101">
    <property type="entry name" value="FAR1"/>
    <property type="match status" value="1"/>
</dbReference>
<dbReference type="Proteomes" id="UP001163823">
    <property type="component" value="Chromosome 11"/>
</dbReference>
<dbReference type="KEGG" id="qsa:O6P43_026759"/>
<sequence length="165" mass="18370">MMNMQEVKGSSCVLISAVVQWLMTESFPVGFLCNKQGFYVKGRNGTGPVLKQRSSAREGCKAMLMVKVNKSGKWVVTKFVKDHTHSLGVSARPSSDSVDSKDKKIQELGMELERQDRLCQLYRELLCSILDNVEDQTEKLATKVVAAVNSVREIENEAGKPSDTR</sequence>
<keyword evidence="3" id="KW-1185">Reference proteome</keyword>
<evidence type="ECO:0000313" key="3">
    <source>
        <dbReference type="Proteomes" id="UP001163823"/>
    </source>
</evidence>
<comment type="caution">
    <text evidence="2">The sequence shown here is derived from an EMBL/GenBank/DDBJ whole genome shotgun (WGS) entry which is preliminary data.</text>
</comment>
<dbReference type="PANTHER" id="PTHR46328">
    <property type="entry name" value="FAR-RED IMPAIRED RESPONSIVE (FAR1) FAMILY PROTEIN-RELATED"/>
    <property type="match status" value="1"/>
</dbReference>
<evidence type="ECO:0000259" key="1">
    <source>
        <dbReference type="Pfam" id="PF03101"/>
    </source>
</evidence>
<organism evidence="2 3">
    <name type="scientific">Quillaja saponaria</name>
    <name type="common">Soap bark tree</name>
    <dbReference type="NCBI Taxonomy" id="32244"/>
    <lineage>
        <taxon>Eukaryota</taxon>
        <taxon>Viridiplantae</taxon>
        <taxon>Streptophyta</taxon>
        <taxon>Embryophyta</taxon>
        <taxon>Tracheophyta</taxon>
        <taxon>Spermatophyta</taxon>
        <taxon>Magnoliopsida</taxon>
        <taxon>eudicotyledons</taxon>
        <taxon>Gunneridae</taxon>
        <taxon>Pentapetalae</taxon>
        <taxon>rosids</taxon>
        <taxon>fabids</taxon>
        <taxon>Fabales</taxon>
        <taxon>Quillajaceae</taxon>
        <taxon>Quillaja</taxon>
    </lineage>
</organism>
<dbReference type="EMBL" id="JARAOO010000011">
    <property type="protein sequence ID" value="KAJ7950583.1"/>
    <property type="molecule type" value="Genomic_DNA"/>
</dbReference>
<proteinExistence type="predicted"/>
<evidence type="ECO:0000313" key="2">
    <source>
        <dbReference type="EMBL" id="KAJ7950583.1"/>
    </source>
</evidence>
<feature type="domain" description="FAR1" evidence="1">
    <location>
        <begin position="30"/>
        <end position="87"/>
    </location>
</feature>
<protein>
    <submittedName>
        <fullName evidence="2">Protein FAR1-RELATED SEQUENCE 5-like</fullName>
    </submittedName>
</protein>
<reference evidence="2" key="1">
    <citation type="journal article" date="2023" name="Science">
        <title>Elucidation of the pathway for biosynthesis of saponin adjuvants from the soapbark tree.</title>
        <authorList>
            <person name="Reed J."/>
            <person name="Orme A."/>
            <person name="El-Demerdash A."/>
            <person name="Owen C."/>
            <person name="Martin L.B.B."/>
            <person name="Misra R.C."/>
            <person name="Kikuchi S."/>
            <person name="Rejzek M."/>
            <person name="Martin A.C."/>
            <person name="Harkess A."/>
            <person name="Leebens-Mack J."/>
            <person name="Louveau T."/>
            <person name="Stephenson M.J."/>
            <person name="Osbourn A."/>
        </authorList>
    </citation>
    <scope>NUCLEOTIDE SEQUENCE</scope>
    <source>
        <strain evidence="2">S10</strain>
    </source>
</reference>
<name>A0AAD7L304_QUISA</name>
<dbReference type="AlphaFoldDB" id="A0AAD7L304"/>
<gene>
    <name evidence="2" type="ORF">O6P43_026759</name>
</gene>